<keyword evidence="7" id="KW-1185">Reference proteome</keyword>
<evidence type="ECO:0000256" key="4">
    <source>
        <dbReference type="ARBA" id="ARBA00023136"/>
    </source>
</evidence>
<feature type="transmembrane region" description="Helical" evidence="5">
    <location>
        <begin position="231"/>
        <end position="252"/>
    </location>
</feature>
<evidence type="ECO:0000256" key="2">
    <source>
        <dbReference type="ARBA" id="ARBA00022692"/>
    </source>
</evidence>
<protein>
    <submittedName>
        <fullName evidence="6">Putative permease</fullName>
    </submittedName>
</protein>
<dbReference type="AlphaFoldDB" id="H9UJT6"/>
<evidence type="ECO:0000256" key="3">
    <source>
        <dbReference type="ARBA" id="ARBA00022989"/>
    </source>
</evidence>
<dbReference type="InterPro" id="IPR039305">
    <property type="entry name" value="PILS2/6"/>
</dbReference>
<name>H9UJT6_SPIAZ</name>
<feature type="transmembrane region" description="Helical" evidence="5">
    <location>
        <begin position="326"/>
        <end position="348"/>
    </location>
</feature>
<organism evidence="6 7">
    <name type="scientific">Spirochaeta africana (strain ATCC 700263 / DSM 8902 / Z-7692)</name>
    <dbReference type="NCBI Taxonomy" id="889378"/>
    <lineage>
        <taxon>Bacteria</taxon>
        <taxon>Pseudomonadati</taxon>
        <taxon>Spirochaetota</taxon>
        <taxon>Spirochaetia</taxon>
        <taxon>Spirochaetales</taxon>
        <taxon>Spirochaetaceae</taxon>
        <taxon>Spirochaeta</taxon>
    </lineage>
</organism>
<sequence length="359" mass="39176">MEPGQNLSYDGKKCYLSCMLSLALPVLYTMLQIFTFLFIGFLLRRYGWFSQEFFTALGRFVVRIALPSFFFVRMSQADIAALQRSLRFPLLAIAVCAVGVLSGWIVFSIFRFPTQDRKAGIALSGFGNASYLPLSVIELMPLSLPLIAELFDTDLSLFYVGAFVFVFSPLLWSFGMVFISGGSGRDLLRGLISPPMIGIAAGLLAAVSGLGPILSTPGNPLAAVYPAFERIGAVTVPIILIVLGSMAGGLHLHRENIGVLLGLSTAVSLTRFVILPTLFLLLAPLFQAAAWSPTELWVVFLQFTTPPATNLSVMASHAGINQEHTAFTLLITYLIYLFVFPVYLMLFLQRLQLLPAAGL</sequence>
<evidence type="ECO:0000313" key="6">
    <source>
        <dbReference type="EMBL" id="AFG37779.1"/>
    </source>
</evidence>
<dbReference type="PANTHER" id="PTHR31419:SF1">
    <property type="entry name" value="PROTEIN PIN-LIKES 6"/>
    <property type="match status" value="1"/>
</dbReference>
<dbReference type="KEGG" id="sfc:Spiaf_1722"/>
<feature type="transmembrane region" description="Helical" evidence="5">
    <location>
        <begin position="157"/>
        <end position="179"/>
    </location>
</feature>
<feature type="transmembrane region" description="Helical" evidence="5">
    <location>
        <begin position="119"/>
        <end position="137"/>
    </location>
</feature>
<dbReference type="PATRIC" id="fig|889378.3.peg.1708"/>
<dbReference type="Pfam" id="PF03547">
    <property type="entry name" value="Mem_trans"/>
    <property type="match status" value="2"/>
</dbReference>
<dbReference type="EMBL" id="CP003282">
    <property type="protein sequence ID" value="AFG37779.1"/>
    <property type="molecule type" value="Genomic_DNA"/>
</dbReference>
<feature type="transmembrane region" description="Helical" evidence="5">
    <location>
        <begin position="20"/>
        <end position="41"/>
    </location>
</feature>
<dbReference type="InterPro" id="IPR004776">
    <property type="entry name" value="Mem_transp_PIN-like"/>
</dbReference>
<reference evidence="7" key="1">
    <citation type="journal article" date="2013" name="Stand. Genomic Sci.">
        <title>Complete genome sequence of the halophilic bacterium Spirochaeta africana type strain (Z-7692(T)) from the alkaline Lake Magadi in the East African Rift.</title>
        <authorList>
            <person name="Liolos K."/>
            <person name="Abt B."/>
            <person name="Scheuner C."/>
            <person name="Teshima H."/>
            <person name="Held B."/>
            <person name="Lapidus A."/>
            <person name="Nolan M."/>
            <person name="Lucas S."/>
            <person name="Deshpande S."/>
            <person name="Cheng J.F."/>
            <person name="Tapia R."/>
            <person name="Goodwin L.A."/>
            <person name="Pitluck S."/>
            <person name="Pagani I."/>
            <person name="Ivanova N."/>
            <person name="Mavromatis K."/>
            <person name="Mikhailova N."/>
            <person name="Huntemann M."/>
            <person name="Pati A."/>
            <person name="Chen A."/>
            <person name="Palaniappan K."/>
            <person name="Land M."/>
            <person name="Rohde M."/>
            <person name="Tindall B.J."/>
            <person name="Detter J.C."/>
            <person name="Goker M."/>
            <person name="Bristow J."/>
            <person name="Eisen J.A."/>
            <person name="Markowitz V."/>
            <person name="Hugenholtz P."/>
            <person name="Woyke T."/>
            <person name="Klenk H.P."/>
            <person name="Kyrpides N.C."/>
        </authorList>
    </citation>
    <scope>NUCLEOTIDE SEQUENCE</scope>
    <source>
        <strain evidence="7">ATCC 700263 / DSM 8902 / Z-7692</strain>
    </source>
</reference>
<feature type="transmembrane region" description="Helical" evidence="5">
    <location>
        <begin position="259"/>
        <end position="286"/>
    </location>
</feature>
<accession>H9UJT6</accession>
<keyword evidence="2 5" id="KW-0812">Transmembrane</keyword>
<dbReference type="Proteomes" id="UP000007383">
    <property type="component" value="Chromosome"/>
</dbReference>
<feature type="transmembrane region" description="Helical" evidence="5">
    <location>
        <begin position="86"/>
        <end position="107"/>
    </location>
</feature>
<dbReference type="GO" id="GO:0055085">
    <property type="term" value="P:transmembrane transport"/>
    <property type="evidence" value="ECO:0007669"/>
    <property type="project" value="InterPro"/>
</dbReference>
<dbReference type="HOGENOM" id="CLU_830705_0_0_12"/>
<evidence type="ECO:0000313" key="7">
    <source>
        <dbReference type="Proteomes" id="UP000007383"/>
    </source>
</evidence>
<dbReference type="STRING" id="889378.Spiaf_1722"/>
<keyword evidence="3 5" id="KW-1133">Transmembrane helix</keyword>
<dbReference type="PANTHER" id="PTHR31419">
    <property type="entry name" value="PROTEIN PIN-LIKES 2"/>
    <property type="match status" value="1"/>
</dbReference>
<evidence type="ECO:0000256" key="5">
    <source>
        <dbReference type="SAM" id="Phobius"/>
    </source>
</evidence>
<dbReference type="GO" id="GO:0016020">
    <property type="term" value="C:membrane"/>
    <property type="evidence" value="ECO:0007669"/>
    <property type="project" value="UniProtKB-SubCell"/>
</dbReference>
<proteinExistence type="predicted"/>
<keyword evidence="4 5" id="KW-0472">Membrane</keyword>
<dbReference type="eggNOG" id="COG0679">
    <property type="taxonomic scope" value="Bacteria"/>
</dbReference>
<gene>
    <name evidence="6" type="ordered locus">Spiaf_1722</name>
</gene>
<evidence type="ECO:0000256" key="1">
    <source>
        <dbReference type="ARBA" id="ARBA00004141"/>
    </source>
</evidence>
<feature type="transmembrane region" description="Helical" evidence="5">
    <location>
        <begin position="191"/>
        <end position="211"/>
    </location>
</feature>
<feature type="transmembrane region" description="Helical" evidence="5">
    <location>
        <begin position="53"/>
        <end position="74"/>
    </location>
</feature>
<comment type="subcellular location">
    <subcellularLocation>
        <location evidence="1">Membrane</location>
        <topology evidence="1">Multi-pass membrane protein</topology>
    </subcellularLocation>
</comment>